<dbReference type="AlphaFoldDB" id="A0A7H9HKM7"/>
<dbReference type="Pfam" id="PF04032">
    <property type="entry name" value="Rpr2"/>
    <property type="match status" value="1"/>
</dbReference>
<evidence type="ECO:0000313" key="3">
    <source>
        <dbReference type="Proteomes" id="UP000510647"/>
    </source>
</evidence>
<evidence type="ECO:0000313" key="2">
    <source>
        <dbReference type="EMBL" id="QLQ78384.1"/>
    </source>
</evidence>
<proteinExistence type="predicted"/>
<evidence type="ECO:0008006" key="4">
    <source>
        <dbReference type="Google" id="ProtNLM"/>
    </source>
</evidence>
<dbReference type="Gene3D" id="6.20.50.20">
    <property type="match status" value="1"/>
</dbReference>
<dbReference type="Proteomes" id="UP000510647">
    <property type="component" value="Chromosome 1"/>
</dbReference>
<feature type="compositionally biased region" description="Basic residues" evidence="1">
    <location>
        <begin position="144"/>
        <end position="153"/>
    </location>
</feature>
<dbReference type="OrthoDB" id="4066853at2759"/>
<feature type="region of interest" description="Disordered" evidence="1">
    <location>
        <begin position="115"/>
        <end position="183"/>
    </location>
</feature>
<organism evidence="2 3">
    <name type="scientific">Torulaspora globosa</name>
    <dbReference type="NCBI Taxonomy" id="48254"/>
    <lineage>
        <taxon>Eukaryota</taxon>
        <taxon>Fungi</taxon>
        <taxon>Dikarya</taxon>
        <taxon>Ascomycota</taxon>
        <taxon>Saccharomycotina</taxon>
        <taxon>Saccharomycetes</taxon>
        <taxon>Saccharomycetales</taxon>
        <taxon>Saccharomycetaceae</taxon>
        <taxon>Torulaspora</taxon>
    </lineage>
</organism>
<keyword evidence="3" id="KW-1185">Reference proteome</keyword>
<dbReference type="PANTHER" id="PTHR14742:SF3">
    <property type="entry name" value="RIBONUCLEASE MRP PROTEIN SUBUNIT SNM1"/>
    <property type="match status" value="1"/>
</dbReference>
<dbReference type="PANTHER" id="PTHR14742">
    <property type="entry name" value="RIBONUCLEASE P SUBUNIT P21"/>
    <property type="match status" value="1"/>
</dbReference>
<sequence length="183" mass="21218">MNRLEADKFRDKQISQKYNLLHLLPTLNVPELSGLYLKSFFNATKRYQLQLPGLIAESEAKFCGSCGLVRIPQRNLRLSIIEEVEAKVPSRKLQYTCLHCKHVATFPLELSKEIEPDQDPTNEKFTATWPRREKVAGQVDKKSSKLRAKRRKMNSLSNLLTKKHEERNRSSSSLSLESFMQRK</sequence>
<accession>A0A7H9HKM7</accession>
<gene>
    <name evidence="2" type="ORF">HG537_0A06310</name>
</gene>
<feature type="compositionally biased region" description="Low complexity" evidence="1">
    <location>
        <begin position="170"/>
        <end position="183"/>
    </location>
</feature>
<dbReference type="GO" id="GO:0008033">
    <property type="term" value="P:tRNA processing"/>
    <property type="evidence" value="ECO:0007669"/>
    <property type="project" value="TreeGrafter"/>
</dbReference>
<dbReference type="EMBL" id="CP059267">
    <property type="protein sequence ID" value="QLQ78384.1"/>
    <property type="molecule type" value="Genomic_DNA"/>
</dbReference>
<dbReference type="GO" id="GO:0005655">
    <property type="term" value="C:nucleolar ribonuclease P complex"/>
    <property type="evidence" value="ECO:0007669"/>
    <property type="project" value="TreeGrafter"/>
</dbReference>
<dbReference type="InterPro" id="IPR007175">
    <property type="entry name" value="Rpr2/Snm1/Rpp21"/>
</dbReference>
<protein>
    <recommendedName>
        <fullName evidence="4">Rpr2-domain-containing protein</fullName>
    </recommendedName>
</protein>
<feature type="compositionally biased region" description="Basic and acidic residues" evidence="1">
    <location>
        <begin position="130"/>
        <end position="143"/>
    </location>
</feature>
<evidence type="ECO:0000256" key="1">
    <source>
        <dbReference type="SAM" id="MobiDB-lite"/>
    </source>
</evidence>
<name>A0A7H9HKM7_9SACH</name>
<reference evidence="2 3" key="1">
    <citation type="submission" date="2020-06" db="EMBL/GenBank/DDBJ databases">
        <title>The yeast mating-type switching endonuclease HO is a domesticated member of an unorthodox homing genetic element family.</title>
        <authorList>
            <person name="Coughlan A.Y."/>
            <person name="Lombardi L."/>
            <person name="Braun-Galleani S."/>
            <person name="Martos A.R."/>
            <person name="Galeote V."/>
            <person name="Bigey F."/>
            <person name="Dequin S."/>
            <person name="Byrne K.P."/>
            <person name="Wolfe K.H."/>
        </authorList>
    </citation>
    <scope>NUCLEOTIDE SEQUENCE [LARGE SCALE GENOMIC DNA]</scope>
    <source>
        <strain evidence="2 3">CBS2947</strain>
    </source>
</reference>